<dbReference type="EMBL" id="KL983390">
    <property type="protein sequence ID" value="KFK23005.1"/>
    <property type="molecule type" value="Genomic_DNA"/>
</dbReference>
<accession>A0A087FZF3</accession>
<keyword evidence="3" id="KW-1185">Reference proteome</keyword>
<organism evidence="2 3">
    <name type="scientific">Arabis alpina</name>
    <name type="common">Alpine rock-cress</name>
    <dbReference type="NCBI Taxonomy" id="50452"/>
    <lineage>
        <taxon>Eukaryota</taxon>
        <taxon>Viridiplantae</taxon>
        <taxon>Streptophyta</taxon>
        <taxon>Embryophyta</taxon>
        <taxon>Tracheophyta</taxon>
        <taxon>Spermatophyta</taxon>
        <taxon>Magnoliopsida</taxon>
        <taxon>eudicotyledons</taxon>
        <taxon>Gunneridae</taxon>
        <taxon>Pentapetalae</taxon>
        <taxon>rosids</taxon>
        <taxon>malvids</taxon>
        <taxon>Brassicales</taxon>
        <taxon>Brassicaceae</taxon>
        <taxon>Arabideae</taxon>
        <taxon>Arabis</taxon>
    </lineage>
</organism>
<sequence>MSTAWMPMRPGTSASLGSDVGTTACHRCQAVFVSAAPSAGSVTSPTLHHGSSRDKDHFEDDDDDDVETDEDVEADDDVEEDDDDVEEDDDDVEEDDDDVKEDDVEED</sequence>
<feature type="region of interest" description="Disordered" evidence="1">
    <location>
        <begin position="36"/>
        <end position="107"/>
    </location>
</feature>
<proteinExistence type="predicted"/>
<evidence type="ECO:0000256" key="1">
    <source>
        <dbReference type="SAM" id="MobiDB-lite"/>
    </source>
</evidence>
<reference evidence="3" key="1">
    <citation type="journal article" date="2015" name="Nat. Plants">
        <title>Genome expansion of Arabis alpina linked with retrotransposition and reduced symmetric DNA methylation.</title>
        <authorList>
            <person name="Willing E.M."/>
            <person name="Rawat V."/>
            <person name="Mandakova T."/>
            <person name="Maumus F."/>
            <person name="James G.V."/>
            <person name="Nordstroem K.J."/>
            <person name="Becker C."/>
            <person name="Warthmann N."/>
            <person name="Chica C."/>
            <person name="Szarzynska B."/>
            <person name="Zytnicki M."/>
            <person name="Albani M.C."/>
            <person name="Kiefer C."/>
            <person name="Bergonzi S."/>
            <person name="Castaings L."/>
            <person name="Mateos J.L."/>
            <person name="Berns M.C."/>
            <person name="Bujdoso N."/>
            <person name="Piofczyk T."/>
            <person name="de Lorenzo L."/>
            <person name="Barrero-Sicilia C."/>
            <person name="Mateos I."/>
            <person name="Piednoel M."/>
            <person name="Hagmann J."/>
            <person name="Chen-Min-Tao R."/>
            <person name="Iglesias-Fernandez R."/>
            <person name="Schuster S.C."/>
            <person name="Alonso-Blanco C."/>
            <person name="Roudier F."/>
            <person name="Carbonero P."/>
            <person name="Paz-Ares J."/>
            <person name="Davis S.J."/>
            <person name="Pecinka A."/>
            <person name="Quesneville H."/>
            <person name="Colot V."/>
            <person name="Lysak M.A."/>
            <person name="Weigel D."/>
            <person name="Coupland G."/>
            <person name="Schneeberger K."/>
        </authorList>
    </citation>
    <scope>NUCLEOTIDE SEQUENCE [LARGE SCALE GENOMIC DNA]</scope>
    <source>
        <strain evidence="3">cv. Pajares</strain>
    </source>
</reference>
<protein>
    <submittedName>
        <fullName evidence="2">Uncharacterized protein</fullName>
    </submittedName>
</protein>
<feature type="non-terminal residue" evidence="2">
    <location>
        <position position="107"/>
    </location>
</feature>
<dbReference type="Proteomes" id="UP000029120">
    <property type="component" value="Unassembled WGS sequence"/>
</dbReference>
<name>A0A087FZF3_ARAAL</name>
<dbReference type="Gramene" id="KFK23005">
    <property type="protein sequence ID" value="KFK23005"/>
    <property type="gene ID" value="AALP_AAs40564U000100"/>
</dbReference>
<feature type="region of interest" description="Disordered" evidence="1">
    <location>
        <begin position="1"/>
        <end position="20"/>
    </location>
</feature>
<evidence type="ECO:0000313" key="2">
    <source>
        <dbReference type="EMBL" id="KFK23005.1"/>
    </source>
</evidence>
<evidence type="ECO:0000313" key="3">
    <source>
        <dbReference type="Proteomes" id="UP000029120"/>
    </source>
</evidence>
<dbReference type="AlphaFoldDB" id="A0A087FZF3"/>
<feature type="compositionally biased region" description="Acidic residues" evidence="1">
    <location>
        <begin position="59"/>
        <end position="107"/>
    </location>
</feature>
<gene>
    <name evidence="2" type="ORF">AALP_AAs40564U000100</name>
</gene>